<dbReference type="InterPro" id="IPR050824">
    <property type="entry name" value="Thiol_disulfide_DsbA"/>
</dbReference>
<dbReference type="Proteomes" id="UP000502260">
    <property type="component" value="Chromosome"/>
</dbReference>
<evidence type="ECO:0000256" key="2">
    <source>
        <dbReference type="ARBA" id="ARBA00005791"/>
    </source>
</evidence>
<sequence>MMKLNFAALRLLLAALCFAFSWSVPAYAELVLGKQYTLVSPAEPTETGKNIEVLEFFSYACPHCNALEPTLNPWAKKLPKDVTFRRLPAVFNDTYMTYARIFYTAEAMGMLETLHPAIFNAVHVQHIDLSNERTLQAWVAQQGIDSKKFSAMYASFSVISKTQRAKQLTRNFAITGVPSVAVEGKYLTSPSQTGGNEQLLPVLDDLIKKVRQDRGGKS</sequence>
<evidence type="ECO:0000256" key="1">
    <source>
        <dbReference type="ARBA" id="ARBA00004418"/>
    </source>
</evidence>
<dbReference type="PIRSF" id="PIRSF001488">
    <property type="entry name" value="Tdi_protein"/>
    <property type="match status" value="1"/>
</dbReference>
<evidence type="ECO:0000256" key="3">
    <source>
        <dbReference type="ARBA" id="ARBA00022729"/>
    </source>
</evidence>
<dbReference type="InterPro" id="IPR001853">
    <property type="entry name" value="DSBA-like_thioredoxin_dom"/>
</dbReference>
<feature type="disulfide bond" description="Redox-active" evidence="8">
    <location>
        <begin position="61"/>
        <end position="64"/>
    </location>
</feature>
<comment type="similarity">
    <text evidence="2">Belongs to the thioredoxin family. DsbA subfamily.</text>
</comment>
<gene>
    <name evidence="11" type="ORF">SKTS_36380</name>
</gene>
<evidence type="ECO:0000256" key="6">
    <source>
        <dbReference type="ARBA" id="ARBA00023284"/>
    </source>
</evidence>
<evidence type="ECO:0000256" key="9">
    <source>
        <dbReference type="SAM" id="SignalP"/>
    </source>
</evidence>
<dbReference type="PANTHER" id="PTHR35891:SF3">
    <property type="entry name" value="THIOL:DISULFIDE INTERCHANGE PROTEIN DSBL"/>
    <property type="match status" value="1"/>
</dbReference>
<keyword evidence="6" id="KW-0676">Redox-active center</keyword>
<dbReference type="AlphaFoldDB" id="A0A6F8VIJ3"/>
<dbReference type="EMBL" id="AP022853">
    <property type="protein sequence ID" value="BCB28752.1"/>
    <property type="molecule type" value="Genomic_DNA"/>
</dbReference>
<feature type="chain" id="PRO_5026338380" description="Thiol:disulfide interchange protein" evidence="9">
    <location>
        <begin position="29"/>
        <end position="218"/>
    </location>
</feature>
<evidence type="ECO:0000313" key="12">
    <source>
        <dbReference type="Proteomes" id="UP000502260"/>
    </source>
</evidence>
<evidence type="ECO:0000256" key="7">
    <source>
        <dbReference type="PIRNR" id="PIRNR001488"/>
    </source>
</evidence>
<evidence type="ECO:0000256" key="8">
    <source>
        <dbReference type="PIRSR" id="PIRSR001488-1"/>
    </source>
</evidence>
<dbReference type="PROSITE" id="PS51352">
    <property type="entry name" value="THIOREDOXIN_2"/>
    <property type="match status" value="1"/>
</dbReference>
<evidence type="ECO:0000256" key="4">
    <source>
        <dbReference type="ARBA" id="ARBA00022764"/>
    </source>
</evidence>
<proteinExistence type="inferred from homology"/>
<accession>A0A6F8VIJ3</accession>
<dbReference type="InterPro" id="IPR023205">
    <property type="entry name" value="DsbA/DsbL"/>
</dbReference>
<dbReference type="GO" id="GO:0042597">
    <property type="term" value="C:periplasmic space"/>
    <property type="evidence" value="ECO:0007669"/>
    <property type="project" value="UniProtKB-SubCell"/>
</dbReference>
<dbReference type="PANTHER" id="PTHR35891">
    <property type="entry name" value="THIOL:DISULFIDE INTERCHANGE PROTEIN DSBA"/>
    <property type="match status" value="1"/>
</dbReference>
<evidence type="ECO:0000313" key="11">
    <source>
        <dbReference type="EMBL" id="BCB28752.1"/>
    </source>
</evidence>
<dbReference type="Gene3D" id="3.40.30.10">
    <property type="entry name" value="Glutaredoxin"/>
    <property type="match status" value="1"/>
</dbReference>
<keyword evidence="4 7" id="KW-0574">Periplasm</keyword>
<feature type="signal peptide" evidence="9">
    <location>
        <begin position="1"/>
        <end position="28"/>
    </location>
</feature>
<dbReference type="KEGG" id="slac:SKTS_36380"/>
<dbReference type="CDD" id="cd03019">
    <property type="entry name" value="DsbA_DsbA"/>
    <property type="match status" value="1"/>
</dbReference>
<dbReference type="Pfam" id="PF01323">
    <property type="entry name" value="DSBA"/>
    <property type="match status" value="1"/>
</dbReference>
<keyword evidence="3 9" id="KW-0732">Signal</keyword>
<keyword evidence="12" id="KW-1185">Reference proteome</keyword>
<evidence type="ECO:0000259" key="10">
    <source>
        <dbReference type="PROSITE" id="PS51352"/>
    </source>
</evidence>
<keyword evidence="5 7" id="KW-1015">Disulfide bond</keyword>
<reference evidence="12" key="1">
    <citation type="submission" date="2020-03" db="EMBL/GenBank/DDBJ databases">
        <title>Complete genome sequence of sulfur-oxidizing bacterium skT11.</title>
        <authorList>
            <person name="Kanda M."/>
            <person name="Kojima H."/>
            <person name="Fukui M."/>
        </authorList>
    </citation>
    <scope>NUCLEOTIDE SEQUENCE [LARGE SCALE GENOMIC DNA]</scope>
    <source>
        <strain evidence="12">skT11</strain>
    </source>
</reference>
<dbReference type="InterPro" id="IPR013766">
    <property type="entry name" value="Thioredoxin_domain"/>
</dbReference>
<feature type="domain" description="Thioredoxin" evidence="10">
    <location>
        <begin position="9"/>
        <end position="149"/>
    </location>
</feature>
<protein>
    <recommendedName>
        <fullName evidence="7">Thiol:disulfide interchange protein</fullName>
    </recommendedName>
</protein>
<dbReference type="GO" id="GO:0016491">
    <property type="term" value="F:oxidoreductase activity"/>
    <property type="evidence" value="ECO:0007669"/>
    <property type="project" value="InterPro"/>
</dbReference>
<comment type="subcellular location">
    <subcellularLocation>
        <location evidence="1 7">Periplasm</location>
    </subcellularLocation>
</comment>
<evidence type="ECO:0000256" key="5">
    <source>
        <dbReference type="ARBA" id="ARBA00023157"/>
    </source>
</evidence>
<organism evidence="11 12">
    <name type="scientific">Sulfurimicrobium lacus</name>
    <dbReference type="NCBI Taxonomy" id="2715678"/>
    <lineage>
        <taxon>Bacteria</taxon>
        <taxon>Pseudomonadati</taxon>
        <taxon>Pseudomonadota</taxon>
        <taxon>Betaproteobacteria</taxon>
        <taxon>Nitrosomonadales</taxon>
        <taxon>Sulfuricellaceae</taxon>
        <taxon>Sulfurimicrobium</taxon>
    </lineage>
</organism>
<name>A0A6F8VIJ3_9PROT</name>
<dbReference type="InterPro" id="IPR036249">
    <property type="entry name" value="Thioredoxin-like_sf"/>
</dbReference>
<dbReference type="SUPFAM" id="SSF52833">
    <property type="entry name" value="Thioredoxin-like"/>
    <property type="match status" value="1"/>
</dbReference>